<dbReference type="SMART" id="SM00499">
    <property type="entry name" value="AAI"/>
    <property type="match status" value="1"/>
</dbReference>
<dbReference type="InterPro" id="IPR027923">
    <property type="entry name" value="Hydrophob_seed_dom"/>
</dbReference>
<comment type="similarity">
    <text evidence="1">Belongs to the plant LTP family. PEARLI1 subfamily.</text>
</comment>
<keyword evidence="4" id="KW-1185">Reference proteome</keyword>
<evidence type="ECO:0000313" key="4">
    <source>
        <dbReference type="Proteomes" id="UP001154282"/>
    </source>
</evidence>
<evidence type="ECO:0000259" key="2">
    <source>
        <dbReference type="SMART" id="SM00499"/>
    </source>
</evidence>
<dbReference type="PANTHER" id="PTHR31731">
    <property type="match status" value="1"/>
</dbReference>
<dbReference type="InterPro" id="IPR016140">
    <property type="entry name" value="Bifunc_inhib/LTP/seed_store"/>
</dbReference>
<dbReference type="EMBL" id="CAMGYJ010000009">
    <property type="protein sequence ID" value="CAI0490005.1"/>
    <property type="molecule type" value="Genomic_DNA"/>
</dbReference>
<sequence>MPPIVLPPIVNPPVIRPPPITNPPVVLPPPSVTPSPPCSSCYPGGASPPATQPRCPIDALKLGACVDVLGGLVHIGLGDPVVNTCCPILKGLLELEAAVCLCTTIRLKLLNLNIFIPLALQVLATCGMTPPPGFVCPPL</sequence>
<reference evidence="3" key="1">
    <citation type="submission" date="2022-08" db="EMBL/GenBank/DDBJ databases">
        <authorList>
            <person name="Gutierrez-Valencia J."/>
        </authorList>
    </citation>
    <scope>NUCLEOTIDE SEQUENCE</scope>
</reference>
<proteinExistence type="inferred from homology"/>
<dbReference type="SUPFAM" id="SSF47699">
    <property type="entry name" value="Bifunctional inhibitor/lipid-transfer protein/seed storage 2S albumin"/>
    <property type="match status" value="1"/>
</dbReference>
<dbReference type="Proteomes" id="UP001154282">
    <property type="component" value="Unassembled WGS sequence"/>
</dbReference>
<dbReference type="AlphaFoldDB" id="A0AAV0Q2I9"/>
<dbReference type="InterPro" id="IPR051636">
    <property type="entry name" value="Plant_LTP/defense-related"/>
</dbReference>
<gene>
    <name evidence="3" type="ORF">LITE_LOCUS41036</name>
</gene>
<name>A0AAV0Q2I9_9ROSI</name>
<evidence type="ECO:0000313" key="3">
    <source>
        <dbReference type="EMBL" id="CAI0490005.1"/>
    </source>
</evidence>
<dbReference type="Pfam" id="PF14547">
    <property type="entry name" value="Hydrophob_seed"/>
    <property type="match status" value="1"/>
</dbReference>
<organism evidence="3 4">
    <name type="scientific">Linum tenue</name>
    <dbReference type="NCBI Taxonomy" id="586396"/>
    <lineage>
        <taxon>Eukaryota</taxon>
        <taxon>Viridiplantae</taxon>
        <taxon>Streptophyta</taxon>
        <taxon>Embryophyta</taxon>
        <taxon>Tracheophyta</taxon>
        <taxon>Spermatophyta</taxon>
        <taxon>Magnoliopsida</taxon>
        <taxon>eudicotyledons</taxon>
        <taxon>Gunneridae</taxon>
        <taxon>Pentapetalae</taxon>
        <taxon>rosids</taxon>
        <taxon>fabids</taxon>
        <taxon>Malpighiales</taxon>
        <taxon>Linaceae</taxon>
        <taxon>Linum</taxon>
    </lineage>
</organism>
<comment type="caution">
    <text evidence="3">The sequence shown here is derived from an EMBL/GenBank/DDBJ whole genome shotgun (WGS) entry which is preliminary data.</text>
</comment>
<feature type="domain" description="Bifunctional inhibitor/plant lipid transfer protein/seed storage helical" evidence="2">
    <location>
        <begin position="55"/>
        <end position="136"/>
    </location>
</feature>
<dbReference type="Gene3D" id="1.10.110.10">
    <property type="entry name" value="Plant lipid-transfer and hydrophobic proteins"/>
    <property type="match status" value="1"/>
</dbReference>
<protein>
    <recommendedName>
        <fullName evidence="2">Bifunctional inhibitor/plant lipid transfer protein/seed storage helical domain-containing protein</fullName>
    </recommendedName>
</protein>
<dbReference type="CDD" id="cd01958">
    <property type="entry name" value="HPS_like"/>
    <property type="match status" value="1"/>
</dbReference>
<dbReference type="InterPro" id="IPR036312">
    <property type="entry name" value="Bifun_inhib/LTP/seed_sf"/>
</dbReference>
<evidence type="ECO:0000256" key="1">
    <source>
        <dbReference type="ARBA" id="ARBA00008965"/>
    </source>
</evidence>
<accession>A0AAV0Q2I9</accession>